<organism evidence="2 3">
    <name type="scientific">Plantactinospora alkalitolerans</name>
    <dbReference type="NCBI Taxonomy" id="2789879"/>
    <lineage>
        <taxon>Bacteria</taxon>
        <taxon>Bacillati</taxon>
        <taxon>Actinomycetota</taxon>
        <taxon>Actinomycetes</taxon>
        <taxon>Micromonosporales</taxon>
        <taxon>Micromonosporaceae</taxon>
        <taxon>Plantactinospora</taxon>
    </lineage>
</organism>
<accession>A0ABS0GSD1</accession>
<dbReference type="Gene3D" id="1.10.287.1060">
    <property type="entry name" value="ESAT-6-like"/>
    <property type="match status" value="1"/>
</dbReference>
<sequence>MTHSGFEVDCRALETAARAATTIARDIGMARRQFQAAADGVRTGAPGSASAAAAAQLSGGWGHWLDSLRQAAEEFSRRLDQAGENYCATDLGAAGKVGGAAGRSPGGGSGKGPSGIPGVPGGGYVGPHSVGG</sequence>
<feature type="region of interest" description="Disordered" evidence="1">
    <location>
        <begin position="97"/>
        <end position="132"/>
    </location>
</feature>
<keyword evidence="3" id="KW-1185">Reference proteome</keyword>
<comment type="caution">
    <text evidence="2">The sequence shown here is derived from an EMBL/GenBank/DDBJ whole genome shotgun (WGS) entry which is preliminary data.</text>
</comment>
<evidence type="ECO:0008006" key="4">
    <source>
        <dbReference type="Google" id="ProtNLM"/>
    </source>
</evidence>
<dbReference type="Proteomes" id="UP000638560">
    <property type="component" value="Unassembled WGS sequence"/>
</dbReference>
<evidence type="ECO:0000256" key="1">
    <source>
        <dbReference type="SAM" id="MobiDB-lite"/>
    </source>
</evidence>
<dbReference type="SUPFAM" id="SSF140453">
    <property type="entry name" value="EsxAB dimer-like"/>
    <property type="match status" value="1"/>
</dbReference>
<protein>
    <recommendedName>
        <fullName evidence="4">Excreted virulence factor EspC (Type VII ESX diderm)</fullName>
    </recommendedName>
</protein>
<dbReference type="EMBL" id="JADPUN010000099">
    <property type="protein sequence ID" value="MBF9128969.1"/>
    <property type="molecule type" value="Genomic_DNA"/>
</dbReference>
<dbReference type="InterPro" id="IPR022536">
    <property type="entry name" value="EspC"/>
</dbReference>
<proteinExistence type="predicted"/>
<reference evidence="2 3" key="1">
    <citation type="submission" date="2020-11" db="EMBL/GenBank/DDBJ databases">
        <title>A novel isolate from a Black sea contaminated sediment with potential to produce alkanes: Plantactinospora alkalitolerans sp. nov.</title>
        <authorList>
            <person name="Carro L."/>
            <person name="Veyisoglu A."/>
            <person name="Guven K."/>
            <person name="Schumann P."/>
            <person name="Klenk H.-P."/>
            <person name="Sahin N."/>
        </authorList>
    </citation>
    <scope>NUCLEOTIDE SEQUENCE [LARGE SCALE GENOMIC DNA]</scope>
    <source>
        <strain evidence="2 3">S1510</strain>
    </source>
</reference>
<dbReference type="Pfam" id="PF10824">
    <property type="entry name" value="T7SS_ESX_EspC"/>
    <property type="match status" value="1"/>
</dbReference>
<dbReference type="InterPro" id="IPR036689">
    <property type="entry name" value="ESAT-6-like_sf"/>
</dbReference>
<evidence type="ECO:0000313" key="3">
    <source>
        <dbReference type="Proteomes" id="UP000638560"/>
    </source>
</evidence>
<evidence type="ECO:0000313" key="2">
    <source>
        <dbReference type="EMBL" id="MBF9128969.1"/>
    </source>
</evidence>
<gene>
    <name evidence="2" type="ORF">I0C86_08225</name>
</gene>
<dbReference type="RefSeq" id="WP_196200610.1">
    <property type="nucleotide sequence ID" value="NZ_JADPUN010000099.1"/>
</dbReference>
<name>A0ABS0GSD1_9ACTN</name>